<comment type="caution">
    <text evidence="2">The sequence shown here is derived from an EMBL/GenBank/DDBJ whole genome shotgun (WGS) entry which is preliminary data.</text>
</comment>
<evidence type="ECO:0000313" key="2">
    <source>
        <dbReference type="EMBL" id="KAK2813540.1"/>
    </source>
</evidence>
<feature type="compositionally biased region" description="Basic residues" evidence="1">
    <location>
        <begin position="16"/>
        <end position="28"/>
    </location>
</feature>
<gene>
    <name evidence="2" type="ORF">Q5P01_000782</name>
</gene>
<proteinExistence type="predicted"/>
<keyword evidence="3" id="KW-1185">Reference proteome</keyword>
<feature type="region of interest" description="Disordered" evidence="1">
    <location>
        <begin position="1"/>
        <end position="60"/>
    </location>
</feature>
<dbReference type="AlphaFoldDB" id="A0AA88IH73"/>
<dbReference type="EMBL" id="JAUPFM010000088">
    <property type="protein sequence ID" value="KAK2813540.1"/>
    <property type="molecule type" value="Genomic_DNA"/>
</dbReference>
<organism evidence="2 3">
    <name type="scientific">Channa striata</name>
    <name type="common">Snakehead murrel</name>
    <name type="synonym">Ophicephalus striatus</name>
    <dbReference type="NCBI Taxonomy" id="64152"/>
    <lineage>
        <taxon>Eukaryota</taxon>
        <taxon>Metazoa</taxon>
        <taxon>Chordata</taxon>
        <taxon>Craniata</taxon>
        <taxon>Vertebrata</taxon>
        <taxon>Euteleostomi</taxon>
        <taxon>Actinopterygii</taxon>
        <taxon>Neopterygii</taxon>
        <taxon>Teleostei</taxon>
        <taxon>Neoteleostei</taxon>
        <taxon>Acanthomorphata</taxon>
        <taxon>Anabantaria</taxon>
        <taxon>Anabantiformes</taxon>
        <taxon>Channoidei</taxon>
        <taxon>Channidae</taxon>
        <taxon>Channa</taxon>
    </lineage>
</organism>
<feature type="compositionally biased region" description="Basic and acidic residues" evidence="1">
    <location>
        <begin position="1"/>
        <end position="15"/>
    </location>
</feature>
<reference evidence="2" key="1">
    <citation type="submission" date="2023-07" db="EMBL/GenBank/DDBJ databases">
        <title>Chromosome-level Genome Assembly of Striped Snakehead (Channa striata).</title>
        <authorList>
            <person name="Liu H."/>
        </authorList>
    </citation>
    <scope>NUCLEOTIDE SEQUENCE</scope>
    <source>
        <strain evidence="2">Gz</strain>
        <tissue evidence="2">Muscle</tissue>
    </source>
</reference>
<evidence type="ECO:0000313" key="3">
    <source>
        <dbReference type="Proteomes" id="UP001187415"/>
    </source>
</evidence>
<sequence length="330" mass="35684">MSAHDVLKASDDKARRGSKHGGASRRSRAPPWQGRRELSRASVAAATSGSSERFARRRASGAARVGVSGPLVLRKDGLFAGGASRVHLLEVGERVRVHLGRAGGTFTIGARSRATTNLILSKSNSASMFLGCPSPRRSGRLILQAPQAPEVSLEVRRQRARPLRLKQYLLVVVVHPIDVTAEHRVQQHLTLETQAPEFVELLEANDGRGFPELRQTRRGHLQRALAPSRNRSATTWRSLSCRPAAREKRGGPARGGLRSGLDRVLSSGVAGRVGGGSARSDALSSLYKAQEHKSLSASLLIATSFRAGAPRQEQVLRLVPVKIRQQSQSE</sequence>
<accession>A0AA88IH73</accession>
<dbReference type="Proteomes" id="UP001187415">
    <property type="component" value="Unassembled WGS sequence"/>
</dbReference>
<evidence type="ECO:0000256" key="1">
    <source>
        <dbReference type="SAM" id="MobiDB-lite"/>
    </source>
</evidence>
<protein>
    <submittedName>
        <fullName evidence="2">Uncharacterized protein</fullName>
    </submittedName>
</protein>
<name>A0AA88IH73_CHASR</name>